<dbReference type="RefSeq" id="WP_112282538.1">
    <property type="nucleotide sequence ID" value="NZ_MASW01000003.1"/>
</dbReference>
<protein>
    <recommendedName>
        <fullName evidence="3">Secreted protein/lipoprotein</fullName>
    </recommendedName>
</protein>
<accession>A0A2V4AXL9</accession>
<evidence type="ECO:0000313" key="2">
    <source>
        <dbReference type="Proteomes" id="UP000249915"/>
    </source>
</evidence>
<organism evidence="1 2">
    <name type="scientific">Prauserella muralis</name>
    <dbReference type="NCBI Taxonomy" id="588067"/>
    <lineage>
        <taxon>Bacteria</taxon>
        <taxon>Bacillati</taxon>
        <taxon>Actinomycetota</taxon>
        <taxon>Actinomycetes</taxon>
        <taxon>Pseudonocardiales</taxon>
        <taxon>Pseudonocardiaceae</taxon>
        <taxon>Prauserella</taxon>
    </lineage>
</organism>
<evidence type="ECO:0000313" key="1">
    <source>
        <dbReference type="EMBL" id="PXY25414.1"/>
    </source>
</evidence>
<keyword evidence="2" id="KW-1185">Reference proteome</keyword>
<proteinExistence type="predicted"/>
<name>A0A2V4AXL9_9PSEU</name>
<dbReference type="OrthoDB" id="3534693at2"/>
<gene>
    <name evidence="1" type="ORF">BAY60_18740</name>
</gene>
<evidence type="ECO:0008006" key="3">
    <source>
        <dbReference type="Google" id="ProtNLM"/>
    </source>
</evidence>
<dbReference type="AlphaFoldDB" id="A0A2V4AXL9"/>
<sequence>MTTAVVTVFVAGCEAASTVDEANNSATVAAPTTSALAAPSGEDEHEAVVVAYDAFWARHTQIRDWPESTWDKELGEVAVDPQLTRTLQAMRFNRNSGITTYGSVTSRITEVEVDGDRATVTDCQDASRSGQADMKTGERKTVGVPRNPVTARMVRDAADGRWKVAEIRYPGGEC</sequence>
<dbReference type="Proteomes" id="UP000249915">
    <property type="component" value="Unassembled WGS sequence"/>
</dbReference>
<dbReference type="EMBL" id="MASW01000003">
    <property type="protein sequence ID" value="PXY25414.1"/>
    <property type="molecule type" value="Genomic_DNA"/>
</dbReference>
<reference evidence="1 2" key="1">
    <citation type="submission" date="2016-07" db="EMBL/GenBank/DDBJ databases">
        <title>Draft genome sequence of Prauserella muralis DSM 45305, isolated from a mould-covered wall in an indoor environment.</title>
        <authorList>
            <person name="Ruckert C."/>
            <person name="Albersmeier A."/>
            <person name="Jiang C.-L."/>
            <person name="Jiang Y."/>
            <person name="Kalinowski J."/>
            <person name="Schneider O."/>
            <person name="Winkler A."/>
            <person name="Zotchev S.B."/>
        </authorList>
    </citation>
    <scope>NUCLEOTIDE SEQUENCE [LARGE SCALE GENOMIC DNA]</scope>
    <source>
        <strain evidence="1 2">DSM 45305</strain>
    </source>
</reference>
<comment type="caution">
    <text evidence="1">The sequence shown here is derived from an EMBL/GenBank/DDBJ whole genome shotgun (WGS) entry which is preliminary data.</text>
</comment>